<organism evidence="5 6">
    <name type="scientific">Paenibacillus endophyticus</name>
    <dbReference type="NCBI Taxonomy" id="1294268"/>
    <lineage>
        <taxon>Bacteria</taxon>
        <taxon>Bacillati</taxon>
        <taxon>Bacillota</taxon>
        <taxon>Bacilli</taxon>
        <taxon>Bacillales</taxon>
        <taxon>Paenibacillaceae</taxon>
        <taxon>Paenibacillus</taxon>
    </lineage>
</organism>
<reference evidence="5 6" key="1">
    <citation type="submission" date="2020-08" db="EMBL/GenBank/DDBJ databases">
        <title>Genomic Encyclopedia of Type Strains, Phase III (KMG-III): the genomes of soil and plant-associated and newly described type strains.</title>
        <authorList>
            <person name="Whitman W."/>
        </authorList>
    </citation>
    <scope>NUCLEOTIDE SEQUENCE [LARGE SCALE GENOMIC DNA]</scope>
    <source>
        <strain evidence="5 6">CECT 8234</strain>
    </source>
</reference>
<dbReference type="EMBL" id="JACHXW010000025">
    <property type="protein sequence ID" value="MBB3155510.1"/>
    <property type="molecule type" value="Genomic_DNA"/>
</dbReference>
<name>A0A7W5CD55_9BACL</name>
<dbReference type="GO" id="GO:0000976">
    <property type="term" value="F:transcription cis-regulatory region binding"/>
    <property type="evidence" value="ECO:0007669"/>
    <property type="project" value="TreeGrafter"/>
</dbReference>
<dbReference type="PRINTS" id="PR00036">
    <property type="entry name" value="HTHLACI"/>
</dbReference>
<dbReference type="InterPro" id="IPR010982">
    <property type="entry name" value="Lambda_DNA-bd_dom_sf"/>
</dbReference>
<dbReference type="PROSITE" id="PS50932">
    <property type="entry name" value="HTH_LACI_2"/>
    <property type="match status" value="1"/>
</dbReference>
<dbReference type="InterPro" id="IPR000843">
    <property type="entry name" value="HTH_LacI"/>
</dbReference>
<protein>
    <submittedName>
        <fullName evidence="5">LacI family transcriptional regulator</fullName>
    </submittedName>
</protein>
<dbReference type="CDD" id="cd01392">
    <property type="entry name" value="HTH_LacI"/>
    <property type="match status" value="1"/>
</dbReference>
<sequence length="339" mass="38142">MATIKDIAQKAKVSIATVSRVLNYDPGISVADETRKRIFEAAQQLNYKTLRQRNGTAVKDRYRVGLVNWYSDQEEMLDPYYMAIRLGIERECFQRQIDLVKLFLHGEPDGKEWTGEAFDGIIAIGRFEKEDIARFPGGLDNIVFVDSSPDDNRFDSVVIDLRKSVSEVLDYLIGLGHASIGYIGGHNIVNQKRVRDERELVFMERLTAQGLFDPKLVYTGENLYSEDGYKLMKQAIAQEKLPTAFFIENDSMAVGALRALHEAKLKVPEDISIVGYNDIAISAFLQPPLTTVKVHMEHMGETAVELLTDRLAAKRAIAKKIVLPTCIQVRESSGKLVSK</sequence>
<dbReference type="Gene3D" id="3.40.50.2300">
    <property type="match status" value="2"/>
</dbReference>
<dbReference type="PANTHER" id="PTHR30146:SF149">
    <property type="entry name" value="HTH-TYPE TRANSCRIPTIONAL REGULATOR EBGR"/>
    <property type="match status" value="1"/>
</dbReference>
<comment type="caution">
    <text evidence="5">The sequence shown here is derived from an EMBL/GenBank/DDBJ whole genome shotgun (WGS) entry which is preliminary data.</text>
</comment>
<dbReference type="CDD" id="cd01544">
    <property type="entry name" value="PBP1_GalR"/>
    <property type="match status" value="1"/>
</dbReference>
<evidence type="ECO:0000259" key="4">
    <source>
        <dbReference type="PROSITE" id="PS50932"/>
    </source>
</evidence>
<evidence type="ECO:0000256" key="1">
    <source>
        <dbReference type="ARBA" id="ARBA00023015"/>
    </source>
</evidence>
<gene>
    <name evidence="5" type="ORF">FHS16_005618</name>
</gene>
<evidence type="ECO:0000256" key="2">
    <source>
        <dbReference type="ARBA" id="ARBA00023125"/>
    </source>
</evidence>
<keyword evidence="6" id="KW-1185">Reference proteome</keyword>
<keyword evidence="3" id="KW-0804">Transcription</keyword>
<dbReference type="GO" id="GO:0003700">
    <property type="term" value="F:DNA-binding transcription factor activity"/>
    <property type="evidence" value="ECO:0007669"/>
    <property type="project" value="TreeGrafter"/>
</dbReference>
<dbReference type="SUPFAM" id="SSF53822">
    <property type="entry name" value="Periplasmic binding protein-like I"/>
    <property type="match status" value="1"/>
</dbReference>
<dbReference type="SMART" id="SM00354">
    <property type="entry name" value="HTH_LACI"/>
    <property type="match status" value="1"/>
</dbReference>
<evidence type="ECO:0000313" key="6">
    <source>
        <dbReference type="Proteomes" id="UP000518605"/>
    </source>
</evidence>
<dbReference type="Pfam" id="PF00356">
    <property type="entry name" value="LacI"/>
    <property type="match status" value="1"/>
</dbReference>
<evidence type="ECO:0000256" key="3">
    <source>
        <dbReference type="ARBA" id="ARBA00023163"/>
    </source>
</evidence>
<evidence type="ECO:0000313" key="5">
    <source>
        <dbReference type="EMBL" id="MBB3155510.1"/>
    </source>
</evidence>
<dbReference type="AlphaFoldDB" id="A0A7W5CD55"/>
<dbReference type="SUPFAM" id="SSF47413">
    <property type="entry name" value="lambda repressor-like DNA-binding domains"/>
    <property type="match status" value="1"/>
</dbReference>
<feature type="domain" description="HTH lacI-type" evidence="4">
    <location>
        <begin position="2"/>
        <end position="52"/>
    </location>
</feature>
<dbReference type="PANTHER" id="PTHR30146">
    <property type="entry name" value="LACI-RELATED TRANSCRIPTIONAL REPRESSOR"/>
    <property type="match status" value="1"/>
</dbReference>
<keyword evidence="1" id="KW-0805">Transcription regulation</keyword>
<dbReference type="InterPro" id="IPR028082">
    <property type="entry name" value="Peripla_BP_I"/>
</dbReference>
<dbReference type="InterPro" id="IPR046335">
    <property type="entry name" value="LacI/GalR-like_sensor"/>
</dbReference>
<dbReference type="Proteomes" id="UP000518605">
    <property type="component" value="Unassembled WGS sequence"/>
</dbReference>
<proteinExistence type="predicted"/>
<keyword evidence="2" id="KW-0238">DNA-binding</keyword>
<dbReference type="Pfam" id="PF13377">
    <property type="entry name" value="Peripla_BP_3"/>
    <property type="match status" value="1"/>
</dbReference>
<dbReference type="RefSeq" id="WP_183570259.1">
    <property type="nucleotide sequence ID" value="NZ_CBCSLB010000024.1"/>
</dbReference>
<accession>A0A7W5CD55</accession>
<dbReference type="Gene3D" id="1.10.260.40">
    <property type="entry name" value="lambda repressor-like DNA-binding domains"/>
    <property type="match status" value="1"/>
</dbReference>
<dbReference type="PROSITE" id="PS00356">
    <property type="entry name" value="HTH_LACI_1"/>
    <property type="match status" value="1"/>
</dbReference>